<protein>
    <submittedName>
        <fullName evidence="1">WXG100 domain-containing protein</fullName>
    </submittedName>
</protein>
<dbReference type="KEGG" id="slau:SLA_6784"/>
<name>A0A160P9D6_STRLU</name>
<dbReference type="InterPro" id="IPR036689">
    <property type="entry name" value="ESAT-6-like_sf"/>
</dbReference>
<keyword evidence="2" id="KW-1185">Reference proteome</keyword>
<dbReference type="Pfam" id="PF06013">
    <property type="entry name" value="WXG100"/>
    <property type="match status" value="1"/>
</dbReference>
<sequence length="115" mass="12752">MSTPPAGYDHANKSDGVIHVEYKHVDQAAEDMRLQTSRIQALVQSLNEELVGLHGAWQGADAATYAALQNQWNQATQQLGQVLTKHSTTLTDISDQYRRHENRNAAEWGNIRVGG</sequence>
<gene>
    <name evidence="1" type="ORF">SLA_6784</name>
</gene>
<organism evidence="1 2">
    <name type="scientific">Streptomyces laurentii</name>
    <dbReference type="NCBI Taxonomy" id="39478"/>
    <lineage>
        <taxon>Bacteria</taxon>
        <taxon>Bacillati</taxon>
        <taxon>Actinomycetota</taxon>
        <taxon>Actinomycetes</taxon>
        <taxon>Kitasatosporales</taxon>
        <taxon>Streptomycetaceae</taxon>
        <taxon>Streptomyces</taxon>
    </lineage>
</organism>
<dbReference type="SUPFAM" id="SSF140453">
    <property type="entry name" value="EsxAB dimer-like"/>
    <property type="match status" value="1"/>
</dbReference>
<dbReference type="RefSeq" id="WP_359873017.1">
    <property type="nucleotide sequence ID" value="NZ_JBEYHT010000004.1"/>
</dbReference>
<dbReference type="EMBL" id="AP017424">
    <property type="protein sequence ID" value="BAU87650.1"/>
    <property type="molecule type" value="Genomic_DNA"/>
</dbReference>
<evidence type="ECO:0000313" key="1">
    <source>
        <dbReference type="EMBL" id="BAU87650.1"/>
    </source>
</evidence>
<dbReference type="AlphaFoldDB" id="A0A160P9D6"/>
<dbReference type="NCBIfam" id="TIGR03930">
    <property type="entry name" value="WXG100_ESAT6"/>
    <property type="match status" value="1"/>
</dbReference>
<accession>A0A160P9D6</accession>
<dbReference type="InterPro" id="IPR010310">
    <property type="entry name" value="T7SS_ESAT-6-like"/>
</dbReference>
<evidence type="ECO:0000313" key="2">
    <source>
        <dbReference type="Proteomes" id="UP000217676"/>
    </source>
</evidence>
<dbReference type="Gene3D" id="1.10.287.1060">
    <property type="entry name" value="ESAT-6-like"/>
    <property type="match status" value="1"/>
</dbReference>
<reference evidence="1 2" key="1">
    <citation type="journal article" date="2016" name="Genome Announc.">
        <title>Complete Genome Sequence of Thiostrepton-Producing Streptomyces laurentii ATCC 31255.</title>
        <authorList>
            <person name="Doi K."/>
            <person name="Fujino Y."/>
            <person name="Nagayoshi Y."/>
            <person name="Ohshima T."/>
            <person name="Ogata S."/>
        </authorList>
    </citation>
    <scope>NUCLEOTIDE SEQUENCE [LARGE SCALE GENOMIC DNA]</scope>
    <source>
        <strain evidence="1 2">ATCC 31255</strain>
    </source>
</reference>
<proteinExistence type="predicted"/>
<dbReference type="Proteomes" id="UP000217676">
    <property type="component" value="Chromosome"/>
</dbReference>